<organism evidence="2 3">
    <name type="scientific">Pseudomonas mandelii PD30</name>
    <dbReference type="NCBI Taxonomy" id="1419583"/>
    <lineage>
        <taxon>Bacteria</taxon>
        <taxon>Pseudomonadati</taxon>
        <taxon>Pseudomonadota</taxon>
        <taxon>Gammaproteobacteria</taxon>
        <taxon>Pseudomonadales</taxon>
        <taxon>Pseudomonadaceae</taxon>
        <taxon>Pseudomonas</taxon>
    </lineage>
</organism>
<gene>
    <name evidence="2" type="ORF">V466_21765</name>
</gene>
<dbReference type="AlphaFoldDB" id="A0A059KYT6"/>
<dbReference type="RefSeq" id="WP_033059751.1">
    <property type="nucleotide sequence ID" value="NZ_AZQQ01000094.1"/>
</dbReference>
<dbReference type="Gene3D" id="2.60.200.60">
    <property type="match status" value="2"/>
</dbReference>
<dbReference type="eggNOG" id="COG4104">
    <property type="taxonomic scope" value="Bacteria"/>
</dbReference>
<sequence>MSGKPAARLTDPTTCPLPGHGTNPIASGSPDVFFNSLAAARVSDKCTCGQALSGGFSSTVFINGLNAITLDSTASHGGVVIGGSGNVIIGSSHTAAPFIPPLPIFGQPLVEFKAVSAGNGEPIAAQDYEIETAEGRIVKGQTNAQGMTQSVVTLQPDLAVVRWTV</sequence>
<dbReference type="InterPro" id="IPR008727">
    <property type="entry name" value="PAAR_motif"/>
</dbReference>
<proteinExistence type="predicted"/>
<dbReference type="Proteomes" id="UP000026739">
    <property type="component" value="Unassembled WGS sequence"/>
</dbReference>
<feature type="region of interest" description="Disordered" evidence="1">
    <location>
        <begin position="1"/>
        <end position="23"/>
    </location>
</feature>
<dbReference type="EMBL" id="AZQQ01000094">
    <property type="protein sequence ID" value="KDD66929.1"/>
    <property type="molecule type" value="Genomic_DNA"/>
</dbReference>
<reference evidence="2 3" key="1">
    <citation type="submission" date="2013-12" db="EMBL/GenBank/DDBJ databases">
        <authorList>
            <person name="Formusa P.A."/>
            <person name="Habash M."/>
            <person name="Lee H."/>
            <person name="Trevors J.T."/>
        </authorList>
    </citation>
    <scope>NUCLEOTIDE SEQUENCE [LARGE SCALE GENOMIC DNA]</scope>
    <source>
        <strain evidence="2 3">PD30</strain>
    </source>
</reference>
<protein>
    <recommendedName>
        <fullName evidence="4">Zn-binding Pro-Ala-Ala-Arg (PAAR) domain-containing protein, incolved in TypeVI secretion</fullName>
    </recommendedName>
</protein>
<evidence type="ECO:0000313" key="2">
    <source>
        <dbReference type="EMBL" id="KDD66929.1"/>
    </source>
</evidence>
<dbReference type="Pfam" id="PF05488">
    <property type="entry name" value="PAAR_motif"/>
    <property type="match status" value="1"/>
</dbReference>
<dbReference type="CDD" id="cd14743">
    <property type="entry name" value="PAAR_CT_1"/>
    <property type="match status" value="1"/>
</dbReference>
<name>A0A059KYT6_9PSED</name>
<accession>A0A059KYT6</accession>
<comment type="caution">
    <text evidence="2">The sequence shown here is derived from an EMBL/GenBank/DDBJ whole genome shotgun (WGS) entry which is preliminary data.</text>
</comment>
<evidence type="ECO:0008006" key="4">
    <source>
        <dbReference type="Google" id="ProtNLM"/>
    </source>
</evidence>
<evidence type="ECO:0000313" key="3">
    <source>
        <dbReference type="Proteomes" id="UP000026739"/>
    </source>
</evidence>
<evidence type="ECO:0000256" key="1">
    <source>
        <dbReference type="SAM" id="MobiDB-lite"/>
    </source>
</evidence>